<gene>
    <name evidence="2" type="ORF">M9458_010889</name>
</gene>
<reference evidence="2 3" key="1">
    <citation type="submission" date="2024-05" db="EMBL/GenBank/DDBJ databases">
        <title>Genome sequencing and assembly of Indian major carp, Cirrhinus mrigala (Hamilton, 1822).</title>
        <authorList>
            <person name="Mohindra V."/>
            <person name="Chowdhury L.M."/>
            <person name="Lal K."/>
            <person name="Jena J.K."/>
        </authorList>
    </citation>
    <scope>NUCLEOTIDE SEQUENCE [LARGE SCALE GENOMIC DNA]</scope>
    <source>
        <strain evidence="2">CM1030</strain>
        <tissue evidence="2">Blood</tissue>
    </source>
</reference>
<protein>
    <recommendedName>
        <fullName evidence="1">Transmembrane protein TMEM132 fifth domain-containing protein</fullName>
    </recommendedName>
</protein>
<evidence type="ECO:0000259" key="1">
    <source>
        <dbReference type="Pfam" id="PF23486"/>
    </source>
</evidence>
<name>A0ABD0R254_CIRMR</name>
<dbReference type="InterPro" id="IPR026307">
    <property type="entry name" value="TMEM132"/>
</dbReference>
<feature type="domain" description="Transmembrane protein TMEM132 fifth" evidence="1">
    <location>
        <begin position="4"/>
        <end position="83"/>
    </location>
</feature>
<dbReference type="EMBL" id="JAMKFB020000005">
    <property type="protein sequence ID" value="KAL0192593.1"/>
    <property type="molecule type" value="Genomic_DNA"/>
</dbReference>
<feature type="non-terminal residue" evidence="2">
    <location>
        <position position="1"/>
    </location>
</feature>
<evidence type="ECO:0000313" key="2">
    <source>
        <dbReference type="EMBL" id="KAL0192593.1"/>
    </source>
</evidence>
<accession>A0ABD0R254</accession>
<feature type="non-terminal residue" evidence="2">
    <location>
        <position position="84"/>
    </location>
</feature>
<organism evidence="2 3">
    <name type="scientific">Cirrhinus mrigala</name>
    <name type="common">Mrigala</name>
    <dbReference type="NCBI Taxonomy" id="683832"/>
    <lineage>
        <taxon>Eukaryota</taxon>
        <taxon>Metazoa</taxon>
        <taxon>Chordata</taxon>
        <taxon>Craniata</taxon>
        <taxon>Vertebrata</taxon>
        <taxon>Euteleostomi</taxon>
        <taxon>Actinopterygii</taxon>
        <taxon>Neopterygii</taxon>
        <taxon>Teleostei</taxon>
        <taxon>Ostariophysi</taxon>
        <taxon>Cypriniformes</taxon>
        <taxon>Cyprinidae</taxon>
        <taxon>Labeoninae</taxon>
        <taxon>Labeonini</taxon>
        <taxon>Cirrhinus</taxon>
    </lineage>
</organism>
<dbReference type="PANTHER" id="PTHR13388">
    <property type="entry name" value="DETONATOR, ISOFORM E"/>
    <property type="match status" value="1"/>
</dbReference>
<keyword evidence="3" id="KW-1185">Reference proteome</keyword>
<comment type="caution">
    <text evidence="2">The sequence shown here is derived from an EMBL/GenBank/DDBJ whole genome shotgun (WGS) entry which is preliminary data.</text>
</comment>
<sequence>TARDSDDDDDDDRKYQRAQVKVLTQFHTTSTEGTNQMITMLGPDWQVDVTELVQDSLKVVDARVAELVDRTVLVANELGSSTLK</sequence>
<evidence type="ECO:0000313" key="3">
    <source>
        <dbReference type="Proteomes" id="UP001529510"/>
    </source>
</evidence>
<dbReference type="PANTHER" id="PTHR13388:SF7">
    <property type="entry name" value="TRANSMEMBRANE PROTEIN 132E"/>
    <property type="match status" value="1"/>
</dbReference>
<dbReference type="Pfam" id="PF23486">
    <property type="entry name" value="Ig_TMEM132_5th"/>
    <property type="match status" value="1"/>
</dbReference>
<dbReference type="AlphaFoldDB" id="A0ABD0R254"/>
<dbReference type="InterPro" id="IPR055423">
    <property type="entry name" value="Ig_TMEM132_5th"/>
</dbReference>
<proteinExistence type="predicted"/>
<dbReference type="Proteomes" id="UP001529510">
    <property type="component" value="Unassembled WGS sequence"/>
</dbReference>